<feature type="non-terminal residue" evidence="2">
    <location>
        <position position="150"/>
    </location>
</feature>
<protein>
    <recommendedName>
        <fullName evidence="1">U-box domain-containing protein</fullName>
    </recommendedName>
</protein>
<dbReference type="Gene3D" id="3.30.40.10">
    <property type="entry name" value="Zinc/RING finger domain, C3HC4 (zinc finger)"/>
    <property type="match status" value="1"/>
</dbReference>
<dbReference type="SMART" id="SM00504">
    <property type="entry name" value="Ubox"/>
    <property type="match status" value="1"/>
</dbReference>
<name>A0A816EXJ9_ADIRI</name>
<dbReference type="EMBL" id="CAJNOR010010241">
    <property type="protein sequence ID" value="CAF1652218.1"/>
    <property type="molecule type" value="Genomic_DNA"/>
</dbReference>
<dbReference type="AlphaFoldDB" id="A0A816EXJ9"/>
<dbReference type="InterPro" id="IPR052085">
    <property type="entry name" value="WD-SAM-U-box"/>
</dbReference>
<dbReference type="PANTHER" id="PTHR46573">
    <property type="entry name" value="WD REPEAT, SAM AND U-BOX DOMAIN-CONTAINING PROTEIN 1"/>
    <property type="match status" value="1"/>
</dbReference>
<proteinExistence type="predicted"/>
<gene>
    <name evidence="2" type="ORF">XAT740_LOCUS55204</name>
</gene>
<dbReference type="InterPro" id="IPR003613">
    <property type="entry name" value="Ubox_domain"/>
</dbReference>
<dbReference type="GO" id="GO:0004842">
    <property type="term" value="F:ubiquitin-protein transferase activity"/>
    <property type="evidence" value="ECO:0007669"/>
    <property type="project" value="InterPro"/>
</dbReference>
<reference evidence="2" key="1">
    <citation type="submission" date="2021-02" db="EMBL/GenBank/DDBJ databases">
        <authorList>
            <person name="Nowell W R."/>
        </authorList>
    </citation>
    <scope>NUCLEOTIDE SEQUENCE</scope>
</reference>
<sequence>MAEPSSTFICPITHELMNDPVIDPDGNSYERTAIEAWLSSHGTSPITRAPLTVTDLRPNRALKAAVSEYRNSVHPKEQTNRHPRAKAVPYELTATGNYANGFVHLSIQPPPDTTRSPCDICCVVDTSGSMAVQAEIQNDSNEKFGLSQLD</sequence>
<dbReference type="InterPro" id="IPR013083">
    <property type="entry name" value="Znf_RING/FYVE/PHD"/>
</dbReference>
<dbReference type="CDD" id="cd16655">
    <property type="entry name" value="RING-Ubox_WDSUB1-like"/>
    <property type="match status" value="1"/>
</dbReference>
<evidence type="ECO:0000313" key="3">
    <source>
        <dbReference type="Proteomes" id="UP000663828"/>
    </source>
</evidence>
<organism evidence="2 3">
    <name type="scientific">Adineta ricciae</name>
    <name type="common">Rotifer</name>
    <dbReference type="NCBI Taxonomy" id="249248"/>
    <lineage>
        <taxon>Eukaryota</taxon>
        <taxon>Metazoa</taxon>
        <taxon>Spiralia</taxon>
        <taxon>Gnathifera</taxon>
        <taxon>Rotifera</taxon>
        <taxon>Eurotatoria</taxon>
        <taxon>Bdelloidea</taxon>
        <taxon>Adinetida</taxon>
        <taxon>Adinetidae</taxon>
        <taxon>Adineta</taxon>
    </lineage>
</organism>
<dbReference type="PANTHER" id="PTHR46573:SF1">
    <property type="entry name" value="WD REPEAT, SAM AND U-BOX DOMAIN-CONTAINING PROTEIN 1"/>
    <property type="match status" value="1"/>
</dbReference>
<dbReference type="PROSITE" id="PS51698">
    <property type="entry name" value="U_BOX"/>
    <property type="match status" value="1"/>
</dbReference>
<comment type="caution">
    <text evidence="2">The sequence shown here is derived from an EMBL/GenBank/DDBJ whole genome shotgun (WGS) entry which is preliminary data.</text>
</comment>
<evidence type="ECO:0000259" key="1">
    <source>
        <dbReference type="PROSITE" id="PS51698"/>
    </source>
</evidence>
<dbReference type="GO" id="GO:0016567">
    <property type="term" value="P:protein ubiquitination"/>
    <property type="evidence" value="ECO:0007669"/>
    <property type="project" value="InterPro"/>
</dbReference>
<evidence type="ECO:0000313" key="2">
    <source>
        <dbReference type="EMBL" id="CAF1652218.1"/>
    </source>
</evidence>
<accession>A0A816EXJ9</accession>
<feature type="domain" description="U-box" evidence="1">
    <location>
        <begin position="3"/>
        <end position="76"/>
    </location>
</feature>
<dbReference type="SUPFAM" id="SSF57850">
    <property type="entry name" value="RING/U-box"/>
    <property type="match status" value="1"/>
</dbReference>
<keyword evidence="3" id="KW-1185">Reference proteome</keyword>
<dbReference type="Proteomes" id="UP000663828">
    <property type="component" value="Unassembled WGS sequence"/>
</dbReference>
<dbReference type="Pfam" id="PF04564">
    <property type="entry name" value="U-box"/>
    <property type="match status" value="1"/>
</dbReference>